<protein>
    <submittedName>
        <fullName evidence="6">Amino acid transporter</fullName>
    </submittedName>
</protein>
<keyword evidence="3 5" id="KW-1133">Transmembrane helix</keyword>
<feature type="transmembrane region" description="Helical" evidence="5">
    <location>
        <begin position="26"/>
        <end position="47"/>
    </location>
</feature>
<evidence type="ECO:0000313" key="7">
    <source>
        <dbReference type="Proteomes" id="UP000092154"/>
    </source>
</evidence>
<organism evidence="6 7">
    <name type="scientific">Rhizopogon vinicolor AM-OR11-026</name>
    <dbReference type="NCBI Taxonomy" id="1314800"/>
    <lineage>
        <taxon>Eukaryota</taxon>
        <taxon>Fungi</taxon>
        <taxon>Dikarya</taxon>
        <taxon>Basidiomycota</taxon>
        <taxon>Agaricomycotina</taxon>
        <taxon>Agaricomycetes</taxon>
        <taxon>Agaricomycetidae</taxon>
        <taxon>Boletales</taxon>
        <taxon>Suillineae</taxon>
        <taxon>Rhizopogonaceae</taxon>
        <taxon>Rhizopogon</taxon>
    </lineage>
</organism>
<comment type="subcellular location">
    <subcellularLocation>
        <location evidence="1">Membrane</location>
        <topology evidence="1">Multi-pass membrane protein</topology>
    </subcellularLocation>
</comment>
<proteinExistence type="predicted"/>
<dbReference type="InterPro" id="IPR050598">
    <property type="entry name" value="AminoAcid_Transporter"/>
</dbReference>
<evidence type="ECO:0000313" key="6">
    <source>
        <dbReference type="EMBL" id="OAX33005.1"/>
    </source>
</evidence>
<accession>A0A1B7MK72</accession>
<dbReference type="OrthoDB" id="5982228at2759"/>
<dbReference type="PANTHER" id="PTHR11785">
    <property type="entry name" value="AMINO ACID TRANSPORTER"/>
    <property type="match status" value="1"/>
</dbReference>
<dbReference type="STRING" id="1314800.A0A1B7MK72"/>
<feature type="transmembrane region" description="Helical" evidence="5">
    <location>
        <begin position="356"/>
        <end position="375"/>
    </location>
</feature>
<dbReference type="Proteomes" id="UP000092154">
    <property type="component" value="Unassembled WGS sequence"/>
</dbReference>
<evidence type="ECO:0000256" key="2">
    <source>
        <dbReference type="ARBA" id="ARBA00022692"/>
    </source>
</evidence>
<feature type="transmembrane region" description="Helical" evidence="5">
    <location>
        <begin position="323"/>
        <end position="344"/>
    </location>
</feature>
<name>A0A1B7MK72_9AGAM</name>
<dbReference type="Pfam" id="PF13520">
    <property type="entry name" value="AA_permease_2"/>
    <property type="match status" value="1"/>
</dbReference>
<evidence type="ECO:0000256" key="1">
    <source>
        <dbReference type="ARBA" id="ARBA00004141"/>
    </source>
</evidence>
<dbReference type="Gene3D" id="1.20.1740.10">
    <property type="entry name" value="Amino acid/polyamine transporter I"/>
    <property type="match status" value="1"/>
</dbReference>
<gene>
    <name evidence="6" type="ORF">K503DRAFT_701142</name>
</gene>
<dbReference type="GO" id="GO:0016020">
    <property type="term" value="C:membrane"/>
    <property type="evidence" value="ECO:0007669"/>
    <property type="project" value="UniProtKB-SubCell"/>
</dbReference>
<dbReference type="PANTHER" id="PTHR11785:SF353">
    <property type="entry name" value="METHIONINE TRANSPORTER (EUROFUNG)"/>
    <property type="match status" value="1"/>
</dbReference>
<dbReference type="InterPro" id="IPR002293">
    <property type="entry name" value="AA/rel_permease1"/>
</dbReference>
<sequence>MLNVGYMLGAGIYSVPGVVLDSVGSIGLLFVSWLLAPLLALCGLMVYSEYASMFPKRSGAEVVFLEQAYPRPRLLVPVMFAVTSIFSCVISAANSIVFAQYALVICDVPITPSNQTAVALAVSTVCMAVVGLSTKWSLRAVNVLTGLKVLSLVFLVFTGALVLGGFTRIRDPFANFRSPFSGSTTNPNSLATALVKTNYAFFGWHNAFNVLGEVRTPDPVRTVRKAGFLSLFLVGFLFLFVNVAYVAAVPKDEISNSGQLIAALFFQRVFGKGFTAQILPFMVALSCFGNIIAVTTGQARMLREVARQGLLPYPRIFASTKPFGTPLAPVGLQYFLTSFAIVSLPAQDAFNFLVDLTSYPSQVFHAATAIGLWLLRRRRMLAGLAPSKYRASFLFISSYLLSMLFLLIMPWVPPEDGHGDVSFWYATYCVTALGILALCGIYYWLWIVFLPWLGGYTIVEEVERLEDGALTVQLTRKRHPAVAETDNGEQQALLAST</sequence>
<keyword evidence="4 5" id="KW-0472">Membrane</keyword>
<dbReference type="GO" id="GO:0015179">
    <property type="term" value="F:L-amino acid transmembrane transporter activity"/>
    <property type="evidence" value="ECO:0007669"/>
    <property type="project" value="TreeGrafter"/>
</dbReference>
<evidence type="ECO:0000256" key="3">
    <source>
        <dbReference type="ARBA" id="ARBA00022989"/>
    </source>
</evidence>
<feature type="transmembrane region" description="Helical" evidence="5">
    <location>
        <begin position="150"/>
        <end position="169"/>
    </location>
</feature>
<dbReference type="PIRSF" id="PIRSF006060">
    <property type="entry name" value="AA_transporter"/>
    <property type="match status" value="1"/>
</dbReference>
<feature type="transmembrane region" description="Helical" evidence="5">
    <location>
        <begin position="423"/>
        <end position="445"/>
    </location>
</feature>
<evidence type="ECO:0000256" key="4">
    <source>
        <dbReference type="ARBA" id="ARBA00023136"/>
    </source>
</evidence>
<feature type="transmembrane region" description="Helical" evidence="5">
    <location>
        <begin position="74"/>
        <end position="97"/>
    </location>
</feature>
<feature type="transmembrane region" description="Helical" evidence="5">
    <location>
        <begin position="278"/>
        <end position="302"/>
    </location>
</feature>
<feature type="transmembrane region" description="Helical" evidence="5">
    <location>
        <begin position="189"/>
        <end position="208"/>
    </location>
</feature>
<reference evidence="6 7" key="1">
    <citation type="submission" date="2016-06" db="EMBL/GenBank/DDBJ databases">
        <title>Comparative genomics of the ectomycorrhizal sister species Rhizopogon vinicolor and Rhizopogon vesiculosus (Basidiomycota: Boletales) reveals a divergence of the mating type B locus.</title>
        <authorList>
            <consortium name="DOE Joint Genome Institute"/>
            <person name="Mujic A.B."/>
            <person name="Kuo A."/>
            <person name="Tritt A."/>
            <person name="Lipzen A."/>
            <person name="Chen C."/>
            <person name="Johnson J."/>
            <person name="Sharma A."/>
            <person name="Barry K."/>
            <person name="Grigoriev I.V."/>
            <person name="Spatafora J.W."/>
        </authorList>
    </citation>
    <scope>NUCLEOTIDE SEQUENCE [LARGE SCALE GENOMIC DNA]</scope>
    <source>
        <strain evidence="6 7">AM-OR11-026</strain>
    </source>
</reference>
<dbReference type="AlphaFoldDB" id="A0A1B7MK72"/>
<keyword evidence="7" id="KW-1185">Reference proteome</keyword>
<feature type="transmembrane region" description="Helical" evidence="5">
    <location>
        <begin position="228"/>
        <end position="248"/>
    </location>
</feature>
<evidence type="ECO:0000256" key="5">
    <source>
        <dbReference type="SAM" id="Phobius"/>
    </source>
</evidence>
<dbReference type="InParanoid" id="A0A1B7MK72"/>
<feature type="transmembrane region" description="Helical" evidence="5">
    <location>
        <begin position="117"/>
        <end position="138"/>
    </location>
</feature>
<feature type="transmembrane region" description="Helical" evidence="5">
    <location>
        <begin position="391"/>
        <end position="411"/>
    </location>
</feature>
<dbReference type="EMBL" id="KV448861">
    <property type="protein sequence ID" value="OAX33005.1"/>
    <property type="molecule type" value="Genomic_DNA"/>
</dbReference>
<keyword evidence="2 5" id="KW-0812">Transmembrane</keyword>